<proteinExistence type="predicted"/>
<evidence type="ECO:0000259" key="1">
    <source>
        <dbReference type="PROSITE" id="PS50835"/>
    </source>
</evidence>
<organism evidence="2 3">
    <name type="scientific">Laodelphax striatellus</name>
    <name type="common">Small brown planthopper</name>
    <name type="synonym">Delphax striatella</name>
    <dbReference type="NCBI Taxonomy" id="195883"/>
    <lineage>
        <taxon>Eukaryota</taxon>
        <taxon>Metazoa</taxon>
        <taxon>Ecdysozoa</taxon>
        <taxon>Arthropoda</taxon>
        <taxon>Hexapoda</taxon>
        <taxon>Insecta</taxon>
        <taxon>Pterygota</taxon>
        <taxon>Neoptera</taxon>
        <taxon>Paraneoptera</taxon>
        <taxon>Hemiptera</taxon>
        <taxon>Auchenorrhyncha</taxon>
        <taxon>Fulgoroidea</taxon>
        <taxon>Delphacidae</taxon>
        <taxon>Criomorphinae</taxon>
        <taxon>Laodelphax</taxon>
    </lineage>
</organism>
<dbReference type="Proteomes" id="UP000291343">
    <property type="component" value="Unassembled WGS sequence"/>
</dbReference>
<feature type="domain" description="Ig-like" evidence="1">
    <location>
        <begin position="14"/>
        <end position="120"/>
    </location>
</feature>
<dbReference type="SUPFAM" id="SSF48726">
    <property type="entry name" value="Immunoglobulin"/>
    <property type="match status" value="2"/>
</dbReference>
<sequence>MEGSLQDVDHAEGVRITRLTVPAAVINGSEGIDIQCDYRLSIGDSGLVLKWFLNGNPQPVYQWIHGKHPQLMGELRHKFSRSTRGPNAVHIANPTTDIAGEYQCLVSTFRTEDYSSKTMVVFVPEKDMSFVQIYNENWGVDFSCRVSGIYPEPVLILYRELRMTKVPLKMVEINKTIENGLYTLVSRATLQEEELYTTTVIFCELQIPGTNYTKQKTSVYYSDAASESPTLNFKVFDFYLTLFFIKAFFVAW</sequence>
<reference evidence="2 3" key="1">
    <citation type="journal article" date="2017" name="Gigascience">
        <title>Genome sequence of the small brown planthopper, Laodelphax striatellus.</title>
        <authorList>
            <person name="Zhu J."/>
            <person name="Jiang F."/>
            <person name="Wang X."/>
            <person name="Yang P."/>
            <person name="Bao Y."/>
            <person name="Zhao W."/>
            <person name="Wang W."/>
            <person name="Lu H."/>
            <person name="Wang Q."/>
            <person name="Cui N."/>
            <person name="Li J."/>
            <person name="Chen X."/>
            <person name="Luo L."/>
            <person name="Yu J."/>
            <person name="Kang L."/>
            <person name="Cui F."/>
        </authorList>
    </citation>
    <scope>NUCLEOTIDE SEQUENCE [LARGE SCALE GENOMIC DNA]</scope>
    <source>
        <strain evidence="2">Lst14</strain>
    </source>
</reference>
<protein>
    <recommendedName>
        <fullName evidence="1">Ig-like domain-containing protein</fullName>
    </recommendedName>
</protein>
<dbReference type="InterPro" id="IPR036179">
    <property type="entry name" value="Ig-like_dom_sf"/>
</dbReference>
<keyword evidence="3" id="KW-1185">Reference proteome</keyword>
<dbReference type="FunCoup" id="A0A482WTN6">
    <property type="interactions" value="20"/>
</dbReference>
<comment type="caution">
    <text evidence="2">The sequence shown here is derived from an EMBL/GenBank/DDBJ whole genome shotgun (WGS) entry which is preliminary data.</text>
</comment>
<dbReference type="CDD" id="cd00096">
    <property type="entry name" value="Ig"/>
    <property type="match status" value="1"/>
</dbReference>
<dbReference type="PROSITE" id="PS50835">
    <property type="entry name" value="IG_LIKE"/>
    <property type="match status" value="1"/>
</dbReference>
<name>A0A482WTN6_LAOST</name>
<gene>
    <name evidence="2" type="ORF">LSTR_LSTR002976</name>
</gene>
<evidence type="ECO:0000313" key="3">
    <source>
        <dbReference type="Proteomes" id="UP000291343"/>
    </source>
</evidence>
<dbReference type="EMBL" id="QKKF02026461">
    <property type="protein sequence ID" value="RZF36380.1"/>
    <property type="molecule type" value="Genomic_DNA"/>
</dbReference>
<dbReference type="Gene3D" id="2.60.40.10">
    <property type="entry name" value="Immunoglobulins"/>
    <property type="match status" value="2"/>
</dbReference>
<dbReference type="PANTHER" id="PTHR21261">
    <property type="entry name" value="BEAT PROTEIN"/>
    <property type="match status" value="1"/>
</dbReference>
<evidence type="ECO:0000313" key="2">
    <source>
        <dbReference type="EMBL" id="RZF36380.1"/>
    </source>
</evidence>
<dbReference type="InterPro" id="IPR007110">
    <property type="entry name" value="Ig-like_dom"/>
</dbReference>
<dbReference type="AlphaFoldDB" id="A0A482WTN6"/>
<dbReference type="InParanoid" id="A0A482WTN6"/>
<accession>A0A482WTN6</accession>
<dbReference type="SMR" id="A0A482WTN6"/>
<dbReference type="InterPro" id="IPR013783">
    <property type="entry name" value="Ig-like_fold"/>
</dbReference>
<dbReference type="PANTHER" id="PTHR21261:SF2">
    <property type="entry name" value="GH04238P-RELATED"/>
    <property type="match status" value="1"/>
</dbReference>
<dbReference type="OrthoDB" id="6478865at2759"/>